<dbReference type="RefSeq" id="WP_306927928.1">
    <property type="nucleotide sequence ID" value="NZ_JAUTBL010000001.1"/>
</dbReference>
<reference evidence="1 2" key="1">
    <citation type="submission" date="2023-07" db="EMBL/GenBank/DDBJ databases">
        <title>Functional and genomic diversity of the sorghum phyllosphere microbiome.</title>
        <authorList>
            <person name="Shade A."/>
        </authorList>
    </citation>
    <scope>NUCLEOTIDE SEQUENCE [LARGE SCALE GENOMIC DNA]</scope>
    <source>
        <strain evidence="1 2">SORGH_AS_1126</strain>
    </source>
</reference>
<protein>
    <recommendedName>
        <fullName evidence="3">DUF2958 domain-containing protein</fullName>
    </recommendedName>
</protein>
<gene>
    <name evidence="1" type="ORF">QE408_000293</name>
</gene>
<dbReference type="Proteomes" id="UP001224781">
    <property type="component" value="Unassembled WGS sequence"/>
</dbReference>
<keyword evidence="2" id="KW-1185">Reference proteome</keyword>
<dbReference type="Pfam" id="PF11171">
    <property type="entry name" value="DUF2958"/>
    <property type="match status" value="1"/>
</dbReference>
<sequence>MSQLLPDELRAKLLENNLTARDTDLVPVVKWFTPWGAATWLITEMEQDGDTCFGLCDLGVGEPELGYVSVTELMSVKGPHGLLVERDEHFRPTKPLSAYTAAARRERKIIEID</sequence>
<dbReference type="InterPro" id="IPR021341">
    <property type="entry name" value="DUF2958"/>
</dbReference>
<proteinExistence type="predicted"/>
<name>A0ABU0UE09_9HYPH</name>
<comment type="caution">
    <text evidence="1">The sequence shown here is derived from an EMBL/GenBank/DDBJ whole genome shotgun (WGS) entry which is preliminary data.</text>
</comment>
<evidence type="ECO:0000313" key="2">
    <source>
        <dbReference type="Proteomes" id="UP001224781"/>
    </source>
</evidence>
<accession>A0ABU0UE09</accession>
<evidence type="ECO:0008006" key="3">
    <source>
        <dbReference type="Google" id="ProtNLM"/>
    </source>
</evidence>
<dbReference type="EMBL" id="JAUTBL010000001">
    <property type="protein sequence ID" value="MDQ1183171.1"/>
    <property type="molecule type" value="Genomic_DNA"/>
</dbReference>
<evidence type="ECO:0000313" key="1">
    <source>
        <dbReference type="EMBL" id="MDQ1183171.1"/>
    </source>
</evidence>
<organism evidence="1 2">
    <name type="scientific">Agrobacterium larrymoorei</name>
    <dbReference type="NCBI Taxonomy" id="160699"/>
    <lineage>
        <taxon>Bacteria</taxon>
        <taxon>Pseudomonadati</taxon>
        <taxon>Pseudomonadota</taxon>
        <taxon>Alphaproteobacteria</taxon>
        <taxon>Hyphomicrobiales</taxon>
        <taxon>Rhizobiaceae</taxon>
        <taxon>Rhizobium/Agrobacterium group</taxon>
        <taxon>Agrobacterium</taxon>
    </lineage>
</organism>